<dbReference type="PRINTS" id="PR00038">
    <property type="entry name" value="HTHLUXR"/>
</dbReference>
<reference evidence="6 7" key="1">
    <citation type="journal article" date="2019" name="Int. J. Syst. Evol. Microbiol.">
        <title>The Global Catalogue of Microorganisms (GCM) 10K type strain sequencing project: providing services to taxonomists for standard genome sequencing and annotation.</title>
        <authorList>
            <consortium name="The Broad Institute Genomics Platform"/>
            <consortium name="The Broad Institute Genome Sequencing Center for Infectious Disease"/>
            <person name="Wu L."/>
            <person name="Ma J."/>
        </authorList>
    </citation>
    <scope>NUCLEOTIDE SEQUENCE [LARGE SCALE GENOMIC DNA]</scope>
    <source>
        <strain evidence="6 7">JCM 14718</strain>
    </source>
</reference>
<dbReference type="Pfam" id="PF00196">
    <property type="entry name" value="GerE"/>
    <property type="match status" value="1"/>
</dbReference>
<evidence type="ECO:0000256" key="3">
    <source>
        <dbReference type="ARBA" id="ARBA00023163"/>
    </source>
</evidence>
<dbReference type="Proteomes" id="UP001500618">
    <property type="component" value="Unassembled WGS sequence"/>
</dbReference>
<evidence type="ECO:0000259" key="5">
    <source>
        <dbReference type="PROSITE" id="PS50112"/>
    </source>
</evidence>
<dbReference type="Gene3D" id="3.30.450.20">
    <property type="entry name" value="PAS domain"/>
    <property type="match status" value="1"/>
</dbReference>
<feature type="domain" description="HTH luxR-type" evidence="4">
    <location>
        <begin position="123"/>
        <end position="188"/>
    </location>
</feature>
<dbReference type="PROSITE" id="PS50112">
    <property type="entry name" value="PAS"/>
    <property type="match status" value="1"/>
</dbReference>
<dbReference type="InterPro" id="IPR035965">
    <property type="entry name" value="PAS-like_dom_sf"/>
</dbReference>
<evidence type="ECO:0000256" key="1">
    <source>
        <dbReference type="ARBA" id="ARBA00023015"/>
    </source>
</evidence>
<dbReference type="PROSITE" id="PS50043">
    <property type="entry name" value="HTH_LUXR_2"/>
    <property type="match status" value="1"/>
</dbReference>
<gene>
    <name evidence="6" type="ORF">GCM10009765_80500</name>
</gene>
<evidence type="ECO:0000259" key="4">
    <source>
        <dbReference type="PROSITE" id="PS50043"/>
    </source>
</evidence>
<evidence type="ECO:0000313" key="6">
    <source>
        <dbReference type="EMBL" id="GAA1720129.1"/>
    </source>
</evidence>
<dbReference type="RefSeq" id="WP_344315242.1">
    <property type="nucleotide sequence ID" value="NZ_BAAANY010000044.1"/>
</dbReference>
<dbReference type="Gene3D" id="1.10.10.10">
    <property type="entry name" value="Winged helix-like DNA-binding domain superfamily/Winged helix DNA-binding domain"/>
    <property type="match status" value="1"/>
</dbReference>
<evidence type="ECO:0000256" key="2">
    <source>
        <dbReference type="ARBA" id="ARBA00023125"/>
    </source>
</evidence>
<dbReference type="PANTHER" id="PTHR44688:SF16">
    <property type="entry name" value="DNA-BINDING TRANSCRIPTIONAL ACTIVATOR DEVR_DOSR"/>
    <property type="match status" value="1"/>
</dbReference>
<keyword evidence="3" id="KW-0804">Transcription</keyword>
<dbReference type="SMART" id="SM00421">
    <property type="entry name" value="HTH_LUXR"/>
    <property type="match status" value="1"/>
</dbReference>
<dbReference type="InterPro" id="IPR013656">
    <property type="entry name" value="PAS_4"/>
</dbReference>
<proteinExistence type="predicted"/>
<dbReference type="NCBIfam" id="TIGR00229">
    <property type="entry name" value="sensory_box"/>
    <property type="match status" value="1"/>
</dbReference>
<keyword evidence="1" id="KW-0805">Transcription regulation</keyword>
<accession>A0ABN2J8H3</accession>
<keyword evidence="7" id="KW-1185">Reference proteome</keyword>
<organism evidence="6 7">
    <name type="scientific">Fodinicola feengrottensis</name>
    <dbReference type="NCBI Taxonomy" id="435914"/>
    <lineage>
        <taxon>Bacteria</taxon>
        <taxon>Bacillati</taxon>
        <taxon>Actinomycetota</taxon>
        <taxon>Actinomycetes</taxon>
        <taxon>Mycobacteriales</taxon>
        <taxon>Fodinicola</taxon>
    </lineage>
</organism>
<dbReference type="SUPFAM" id="SSF46894">
    <property type="entry name" value="C-terminal effector domain of the bipartite response regulators"/>
    <property type="match status" value="1"/>
</dbReference>
<dbReference type="InterPro" id="IPR000014">
    <property type="entry name" value="PAS"/>
</dbReference>
<dbReference type="CDD" id="cd06170">
    <property type="entry name" value="LuxR_C_like"/>
    <property type="match status" value="1"/>
</dbReference>
<evidence type="ECO:0000313" key="7">
    <source>
        <dbReference type="Proteomes" id="UP001500618"/>
    </source>
</evidence>
<dbReference type="InterPro" id="IPR016032">
    <property type="entry name" value="Sig_transdc_resp-reg_C-effctor"/>
</dbReference>
<dbReference type="SMART" id="SM00091">
    <property type="entry name" value="PAS"/>
    <property type="match status" value="1"/>
</dbReference>
<sequence>MSERELERRVAMWQNRFLALLHRTPLPTAISRPDGTITIANPAFASVFGLTPARVRGRLLTDLMRPGVRIDYERVLEDLRTRRRTRRTMPVTWPGGAGDATVQVVDDEEGIALFFTLQPHPRPAEDLPRLSDRERAVLRLVAGGATSSEAAAELGLTADGVNYHLTRLTQRLGVPNRLALIARSYALGLLDPATWPPS</sequence>
<dbReference type="PANTHER" id="PTHR44688">
    <property type="entry name" value="DNA-BINDING TRANSCRIPTIONAL ACTIVATOR DEVR_DOSR"/>
    <property type="match status" value="1"/>
</dbReference>
<protein>
    <recommendedName>
        <fullName evidence="8">PAS domain S-box protein</fullName>
    </recommendedName>
</protein>
<dbReference type="SUPFAM" id="SSF55785">
    <property type="entry name" value="PYP-like sensor domain (PAS domain)"/>
    <property type="match status" value="1"/>
</dbReference>
<dbReference type="CDD" id="cd00130">
    <property type="entry name" value="PAS"/>
    <property type="match status" value="1"/>
</dbReference>
<dbReference type="EMBL" id="BAAANY010000044">
    <property type="protein sequence ID" value="GAA1720129.1"/>
    <property type="molecule type" value="Genomic_DNA"/>
</dbReference>
<dbReference type="InterPro" id="IPR000792">
    <property type="entry name" value="Tscrpt_reg_LuxR_C"/>
</dbReference>
<feature type="domain" description="PAS" evidence="5">
    <location>
        <begin position="13"/>
        <end position="83"/>
    </location>
</feature>
<dbReference type="InterPro" id="IPR036388">
    <property type="entry name" value="WH-like_DNA-bd_sf"/>
</dbReference>
<keyword evidence="2" id="KW-0238">DNA-binding</keyword>
<evidence type="ECO:0008006" key="8">
    <source>
        <dbReference type="Google" id="ProtNLM"/>
    </source>
</evidence>
<dbReference type="Pfam" id="PF08448">
    <property type="entry name" value="PAS_4"/>
    <property type="match status" value="1"/>
</dbReference>
<comment type="caution">
    <text evidence="6">The sequence shown here is derived from an EMBL/GenBank/DDBJ whole genome shotgun (WGS) entry which is preliminary data.</text>
</comment>
<name>A0ABN2J8H3_9ACTN</name>